<sequence length="47" mass="5459">MQQPPGQDWIFQRKYLKLTCLAPEKLKFSKPLILPSVFINLIAVKCI</sequence>
<dbReference type="Proteomes" id="UP000183868">
    <property type="component" value="Chromosome"/>
</dbReference>
<protein>
    <submittedName>
        <fullName evidence="1">Uncharacterized protein</fullName>
    </submittedName>
</protein>
<proteinExistence type="predicted"/>
<organism evidence="1 2">
    <name type="scientific">Caldithrix abyssi DSM 13497</name>
    <dbReference type="NCBI Taxonomy" id="880073"/>
    <lineage>
        <taxon>Bacteria</taxon>
        <taxon>Pseudomonadati</taxon>
        <taxon>Calditrichota</taxon>
        <taxon>Calditrichia</taxon>
        <taxon>Calditrichales</taxon>
        <taxon>Calditrichaceae</taxon>
        <taxon>Caldithrix</taxon>
    </lineage>
</organism>
<dbReference type="EMBL" id="CP018099">
    <property type="protein sequence ID" value="APF20924.1"/>
    <property type="molecule type" value="Genomic_DNA"/>
</dbReference>
<dbReference type="KEGG" id="caby:Cabys_4179"/>
<evidence type="ECO:0000313" key="1">
    <source>
        <dbReference type="EMBL" id="APF20924.1"/>
    </source>
</evidence>
<accession>A0A1J1CEU1</accession>
<reference evidence="1 2" key="1">
    <citation type="submission" date="2016-11" db="EMBL/GenBank/DDBJ databases">
        <title>Genomic analysis of Caldithrix abyssi and proposal of a novel bacterial phylum Caldithrichaeota.</title>
        <authorList>
            <person name="Kublanov I."/>
            <person name="Sigalova O."/>
            <person name="Gavrilov S."/>
            <person name="Lebedinsky A."/>
            <person name="Ivanova N."/>
            <person name="Daum C."/>
            <person name="Reddy T."/>
            <person name="Klenk H.P."/>
            <person name="Goker M."/>
            <person name="Reva O."/>
            <person name="Miroshnichenko M."/>
            <person name="Kyprides N."/>
            <person name="Woyke T."/>
            <person name="Gelfand M."/>
        </authorList>
    </citation>
    <scope>NUCLEOTIDE SEQUENCE [LARGE SCALE GENOMIC DNA]</scope>
    <source>
        <strain evidence="1 2">LF13</strain>
    </source>
</reference>
<dbReference type="AlphaFoldDB" id="A0A1J1CEU1"/>
<evidence type="ECO:0000313" key="2">
    <source>
        <dbReference type="Proteomes" id="UP000183868"/>
    </source>
</evidence>
<name>A0A1J1CEU1_CALAY</name>
<gene>
    <name evidence="1" type="ORF">Cabys_4179</name>
</gene>